<feature type="compositionally biased region" description="Basic residues" evidence="1">
    <location>
        <begin position="172"/>
        <end position="182"/>
    </location>
</feature>
<organism evidence="3 4">
    <name type="scientific">Armillaria novae-zelandiae</name>
    <dbReference type="NCBI Taxonomy" id="153914"/>
    <lineage>
        <taxon>Eukaryota</taxon>
        <taxon>Fungi</taxon>
        <taxon>Dikarya</taxon>
        <taxon>Basidiomycota</taxon>
        <taxon>Agaricomycotina</taxon>
        <taxon>Agaricomycetes</taxon>
        <taxon>Agaricomycetidae</taxon>
        <taxon>Agaricales</taxon>
        <taxon>Marasmiineae</taxon>
        <taxon>Physalacriaceae</taxon>
        <taxon>Armillaria</taxon>
    </lineage>
</organism>
<comment type="caution">
    <text evidence="3">The sequence shown here is derived from an EMBL/GenBank/DDBJ whole genome shotgun (WGS) entry which is preliminary data.</text>
</comment>
<name>A0AA39NEG0_9AGAR</name>
<evidence type="ECO:0000313" key="3">
    <source>
        <dbReference type="EMBL" id="KAK0464148.1"/>
    </source>
</evidence>
<keyword evidence="4" id="KW-1185">Reference proteome</keyword>
<accession>A0AA39NEG0</accession>
<dbReference type="AlphaFoldDB" id="A0AA39NEG0"/>
<dbReference type="EMBL" id="JAUEPR010000100">
    <property type="protein sequence ID" value="KAK0464148.1"/>
    <property type="molecule type" value="Genomic_DNA"/>
</dbReference>
<feature type="compositionally biased region" description="Low complexity" evidence="1">
    <location>
        <begin position="152"/>
        <end position="164"/>
    </location>
</feature>
<evidence type="ECO:0000256" key="1">
    <source>
        <dbReference type="SAM" id="MobiDB-lite"/>
    </source>
</evidence>
<sequence length="182" mass="19685">MLGLIFLLFLHFPSPRGFRFDNFTGTVTMWTPITLSWHRDESDRAQINFTITYAVTSQIQTINTPFVSTTDTNQPDGTLNATFTRSGPLVVRAIGPNSSTNATSQTFSVDPPGNFGSWSSLPSDSVNISGSVVTQTLSSSMESIPITVTISAHSSTSSGLSTSTAPPIPTDHHRRRHIPLDT</sequence>
<dbReference type="Proteomes" id="UP001175227">
    <property type="component" value="Unassembled WGS sequence"/>
</dbReference>
<gene>
    <name evidence="3" type="ORF">IW261DRAFT_132239</name>
</gene>
<protein>
    <submittedName>
        <fullName evidence="3">Uncharacterized protein</fullName>
    </submittedName>
</protein>
<proteinExistence type="predicted"/>
<feature type="chain" id="PRO_5041220666" evidence="2">
    <location>
        <begin position="18"/>
        <end position="182"/>
    </location>
</feature>
<keyword evidence="2" id="KW-0732">Signal</keyword>
<reference evidence="3" key="1">
    <citation type="submission" date="2023-06" db="EMBL/GenBank/DDBJ databases">
        <authorList>
            <consortium name="Lawrence Berkeley National Laboratory"/>
            <person name="Ahrendt S."/>
            <person name="Sahu N."/>
            <person name="Indic B."/>
            <person name="Wong-Bajracharya J."/>
            <person name="Merenyi Z."/>
            <person name="Ke H.-M."/>
            <person name="Monk M."/>
            <person name="Kocsube S."/>
            <person name="Drula E."/>
            <person name="Lipzen A."/>
            <person name="Balint B."/>
            <person name="Henrissat B."/>
            <person name="Andreopoulos B."/>
            <person name="Martin F.M."/>
            <person name="Harder C.B."/>
            <person name="Rigling D."/>
            <person name="Ford K.L."/>
            <person name="Foster G.D."/>
            <person name="Pangilinan J."/>
            <person name="Papanicolaou A."/>
            <person name="Barry K."/>
            <person name="LaButti K."/>
            <person name="Viragh M."/>
            <person name="Koriabine M."/>
            <person name="Yan M."/>
            <person name="Riley R."/>
            <person name="Champramary S."/>
            <person name="Plett K.L."/>
            <person name="Tsai I.J."/>
            <person name="Slot J."/>
            <person name="Sipos G."/>
            <person name="Plett J."/>
            <person name="Nagy L.G."/>
            <person name="Grigoriev I.V."/>
        </authorList>
    </citation>
    <scope>NUCLEOTIDE SEQUENCE</scope>
    <source>
        <strain evidence="3">ICMP 16352</strain>
    </source>
</reference>
<evidence type="ECO:0000256" key="2">
    <source>
        <dbReference type="SAM" id="SignalP"/>
    </source>
</evidence>
<evidence type="ECO:0000313" key="4">
    <source>
        <dbReference type="Proteomes" id="UP001175227"/>
    </source>
</evidence>
<feature type="region of interest" description="Disordered" evidence="1">
    <location>
        <begin position="152"/>
        <end position="182"/>
    </location>
</feature>
<feature type="signal peptide" evidence="2">
    <location>
        <begin position="1"/>
        <end position="17"/>
    </location>
</feature>